<feature type="site" description="Important for catalytic activity" evidence="2">
    <location>
        <position position="175"/>
    </location>
</feature>
<evidence type="ECO:0000256" key="1">
    <source>
        <dbReference type="ARBA" id="ARBA00023002"/>
    </source>
</evidence>
<dbReference type="EC" id="1.1.1.157" evidence="5"/>
<evidence type="ECO:0000259" key="3">
    <source>
        <dbReference type="Pfam" id="PF00725"/>
    </source>
</evidence>
<feature type="domain" description="3-hydroxyacyl-CoA dehydrogenase NAD binding" evidence="4">
    <location>
        <begin position="11"/>
        <end position="51"/>
    </location>
</feature>
<evidence type="ECO:0000313" key="6">
    <source>
        <dbReference type="Proteomes" id="UP000318017"/>
    </source>
</evidence>
<evidence type="ECO:0000259" key="4">
    <source>
        <dbReference type="Pfam" id="PF02737"/>
    </source>
</evidence>
<protein>
    <submittedName>
        <fullName evidence="5">Putative 3-hydroxybutyryl-CoA dehydrogenase</fullName>
        <ecNumber evidence="5">1.1.1.157</ecNumber>
    </submittedName>
</protein>
<dbReference type="InterPro" id="IPR008927">
    <property type="entry name" value="6-PGluconate_DH-like_C_sf"/>
</dbReference>
<keyword evidence="1 5" id="KW-0560">Oxidoreductase</keyword>
<dbReference type="InterPro" id="IPR006108">
    <property type="entry name" value="3HC_DH_C"/>
</dbReference>
<dbReference type="Proteomes" id="UP000318017">
    <property type="component" value="Chromosome"/>
</dbReference>
<accession>A0A518G5F7</accession>
<dbReference type="SUPFAM" id="SSF48179">
    <property type="entry name" value="6-phosphogluconate dehydrogenase C-terminal domain-like"/>
    <property type="match status" value="1"/>
</dbReference>
<gene>
    <name evidence="5" type="primary">mmgB</name>
    <name evidence="5" type="ORF">Q31a_21040</name>
</gene>
<dbReference type="Pfam" id="PF00725">
    <property type="entry name" value="3HCDH"/>
    <property type="match status" value="1"/>
</dbReference>
<dbReference type="InterPro" id="IPR013328">
    <property type="entry name" value="6PGD_dom2"/>
</dbReference>
<dbReference type="InterPro" id="IPR022694">
    <property type="entry name" value="3-OHacyl-CoA_DH"/>
</dbReference>
<dbReference type="EMBL" id="CP036298">
    <property type="protein sequence ID" value="QDV23799.1"/>
    <property type="molecule type" value="Genomic_DNA"/>
</dbReference>
<dbReference type="Gene3D" id="3.40.50.720">
    <property type="entry name" value="NAD(P)-binding Rossmann-like Domain"/>
    <property type="match status" value="1"/>
</dbReference>
<organism evidence="5 6">
    <name type="scientific">Aureliella helgolandensis</name>
    <dbReference type="NCBI Taxonomy" id="2527968"/>
    <lineage>
        <taxon>Bacteria</taxon>
        <taxon>Pseudomonadati</taxon>
        <taxon>Planctomycetota</taxon>
        <taxon>Planctomycetia</taxon>
        <taxon>Pirellulales</taxon>
        <taxon>Pirellulaceae</taxon>
        <taxon>Aureliella</taxon>
    </lineage>
</organism>
<dbReference type="PANTHER" id="PTHR48075:SF3">
    <property type="entry name" value="3-HYDROXYACYL-COA DEHYDROGENASE"/>
    <property type="match status" value="1"/>
</dbReference>
<name>A0A518G5F7_9BACT</name>
<dbReference type="KEGG" id="ahel:Q31a_21040"/>
<dbReference type="SUPFAM" id="SSF51735">
    <property type="entry name" value="NAD(P)-binding Rossmann-fold domains"/>
    <property type="match status" value="1"/>
</dbReference>
<dbReference type="GO" id="GO:0008691">
    <property type="term" value="F:3-hydroxybutyryl-CoA dehydrogenase activity"/>
    <property type="evidence" value="ECO:0007669"/>
    <property type="project" value="UniProtKB-EC"/>
</dbReference>
<proteinExistence type="predicted"/>
<keyword evidence="6" id="KW-1185">Reference proteome</keyword>
<dbReference type="InterPro" id="IPR036291">
    <property type="entry name" value="NAD(P)-bd_dom_sf"/>
</dbReference>
<feature type="domain" description="3-hydroxyacyl-CoA dehydrogenase NAD binding" evidence="4">
    <location>
        <begin position="108"/>
        <end position="216"/>
    </location>
</feature>
<dbReference type="GO" id="GO:0006631">
    <property type="term" value="P:fatty acid metabolic process"/>
    <property type="evidence" value="ECO:0007669"/>
    <property type="project" value="InterPro"/>
</dbReference>
<dbReference type="Gene3D" id="1.10.1040.10">
    <property type="entry name" value="N-(1-d-carboxylethyl)-l-norvaline Dehydrogenase, domain 2"/>
    <property type="match status" value="1"/>
</dbReference>
<dbReference type="PIRSF" id="PIRSF000105">
    <property type="entry name" value="HCDH"/>
    <property type="match status" value="1"/>
</dbReference>
<dbReference type="RefSeq" id="WP_145076987.1">
    <property type="nucleotide sequence ID" value="NZ_CP036298.1"/>
</dbReference>
<dbReference type="InterPro" id="IPR006176">
    <property type="entry name" value="3-OHacyl-CoA_DH_NAD-bd"/>
</dbReference>
<reference evidence="5 6" key="1">
    <citation type="submission" date="2019-02" db="EMBL/GenBank/DDBJ databases">
        <title>Deep-cultivation of Planctomycetes and their phenomic and genomic characterization uncovers novel biology.</title>
        <authorList>
            <person name="Wiegand S."/>
            <person name="Jogler M."/>
            <person name="Boedeker C."/>
            <person name="Pinto D."/>
            <person name="Vollmers J."/>
            <person name="Rivas-Marin E."/>
            <person name="Kohn T."/>
            <person name="Peeters S.H."/>
            <person name="Heuer A."/>
            <person name="Rast P."/>
            <person name="Oberbeckmann S."/>
            <person name="Bunk B."/>
            <person name="Jeske O."/>
            <person name="Meyerdierks A."/>
            <person name="Storesund J.E."/>
            <person name="Kallscheuer N."/>
            <person name="Luecker S."/>
            <person name="Lage O.M."/>
            <person name="Pohl T."/>
            <person name="Merkel B.J."/>
            <person name="Hornburger P."/>
            <person name="Mueller R.-W."/>
            <person name="Bruemmer F."/>
            <person name="Labrenz M."/>
            <person name="Spormann A.M."/>
            <person name="Op den Camp H."/>
            <person name="Overmann J."/>
            <person name="Amann R."/>
            <person name="Jetten M.S.M."/>
            <person name="Mascher T."/>
            <person name="Medema M.H."/>
            <person name="Devos D.P."/>
            <person name="Kaster A.-K."/>
            <person name="Ovreas L."/>
            <person name="Rohde M."/>
            <person name="Galperin M.Y."/>
            <person name="Jogler C."/>
        </authorList>
    </citation>
    <scope>NUCLEOTIDE SEQUENCE [LARGE SCALE GENOMIC DNA]</scope>
    <source>
        <strain evidence="5 6">Q31a</strain>
    </source>
</reference>
<sequence length="342" mass="37257">MSLTAKIDHAVIVGAGWVGRQIAARMAQHGLWVTLVDKSQEVCDDAWQWLKTLPAPSENAAGVGVAAPSVTDSTPLPVEPSWMERIAMSCSLAEVFTTPLREAAEGDAADGMELARKIDLVLECVPEQVSIKKRTLRQISKLAGTDTIIASNSSYFVPSMLSAYVTEPRRFAHLHFHVPVLRDSVADIVGCDATDPAVVEALREMVVRIGIEPLLLRREHPGYIFNWLLQSVLKSALELTALDVADPDTIDQSWKAVTGMPLGPFGMMDRIGLDVIEQVLSNARWASPTEVDSAQLLALVQQHTEQGRLGTKTGRGFYDYSEAGQITKLHRPTKLPQDGGVS</sequence>
<dbReference type="PANTHER" id="PTHR48075">
    <property type="entry name" value="3-HYDROXYACYL-COA DEHYDROGENASE FAMILY PROTEIN"/>
    <property type="match status" value="1"/>
</dbReference>
<feature type="domain" description="3-hydroxyacyl-CoA dehydrogenase C-terminal" evidence="3">
    <location>
        <begin position="222"/>
        <end position="320"/>
    </location>
</feature>
<dbReference type="GO" id="GO:0070403">
    <property type="term" value="F:NAD+ binding"/>
    <property type="evidence" value="ECO:0007669"/>
    <property type="project" value="InterPro"/>
</dbReference>
<evidence type="ECO:0000313" key="5">
    <source>
        <dbReference type="EMBL" id="QDV23799.1"/>
    </source>
</evidence>
<dbReference type="Pfam" id="PF02737">
    <property type="entry name" value="3HCDH_N"/>
    <property type="match status" value="2"/>
</dbReference>
<dbReference type="AlphaFoldDB" id="A0A518G5F7"/>
<evidence type="ECO:0000256" key="2">
    <source>
        <dbReference type="PIRSR" id="PIRSR000105-1"/>
    </source>
</evidence>
<dbReference type="OrthoDB" id="9771883at2"/>